<dbReference type="InterPro" id="IPR043987">
    <property type="entry name" value="CCZ1/INTU/HSP4_longin_1"/>
</dbReference>
<dbReference type="PIRSF" id="PIRSF011668">
    <property type="entry name" value="DUF1712_fun"/>
    <property type="match status" value="1"/>
</dbReference>
<protein>
    <recommendedName>
        <fullName evidence="2">Vacuolar fusion protein CCZ1</fullName>
    </recommendedName>
</protein>
<keyword evidence="2" id="KW-0926">Vacuole</keyword>
<evidence type="ECO:0000313" key="5">
    <source>
        <dbReference type="EMBL" id="KTA95472.1"/>
    </source>
</evidence>
<dbReference type="PANTHER" id="PTHR13056">
    <property type="entry name" value="VACUOLAR FUSION PROTEIN CCZ1 HOMOLOG-RELATED"/>
    <property type="match status" value="1"/>
</dbReference>
<feature type="region of interest" description="Disordered" evidence="3">
    <location>
        <begin position="277"/>
        <end position="297"/>
    </location>
</feature>
<dbReference type="VEuPathDB" id="FungiDB:B1J91_C00561g"/>
<dbReference type="InterPro" id="IPR013176">
    <property type="entry name" value="Ccz1"/>
</dbReference>
<dbReference type="GO" id="GO:0044395">
    <property type="term" value="P:protein targeting to vacuolar membrane"/>
    <property type="evidence" value="ECO:0007669"/>
    <property type="project" value="EnsemblFungi"/>
</dbReference>
<keyword evidence="2" id="KW-0813">Transport</keyword>
<accession>A0A0W0CH56</accession>
<comment type="similarity">
    <text evidence="1 2">Belongs to the CCZ1 family.</text>
</comment>
<dbReference type="VEuPathDB" id="FungiDB:GVI51_C00385"/>
<evidence type="ECO:0000313" key="7">
    <source>
        <dbReference type="Proteomes" id="UP000054886"/>
    </source>
</evidence>
<evidence type="ECO:0000256" key="2">
    <source>
        <dbReference type="PIRNR" id="PIRNR011668"/>
    </source>
</evidence>
<dbReference type="GO" id="GO:0048278">
    <property type="term" value="P:vesicle docking"/>
    <property type="evidence" value="ECO:0007669"/>
    <property type="project" value="EnsemblFungi"/>
</dbReference>
<comment type="caution">
    <text evidence="5">The sequence shown here is derived from an EMBL/GenBank/DDBJ whole genome shotgun (WGS) entry which is preliminary data.</text>
</comment>
<dbReference type="GO" id="GO:0005085">
    <property type="term" value="F:guanyl-nucleotide exchange factor activity"/>
    <property type="evidence" value="ECO:0007669"/>
    <property type="project" value="EnsemblFungi"/>
</dbReference>
<dbReference type="GO" id="GO:0032258">
    <property type="term" value="P:cytoplasm to vacuole targeting by the Cvt pathway"/>
    <property type="evidence" value="ECO:0007669"/>
    <property type="project" value="EnsemblFungi"/>
</dbReference>
<feature type="compositionally biased region" description="Low complexity" evidence="3">
    <location>
        <begin position="288"/>
        <end position="297"/>
    </location>
</feature>
<comment type="subunit">
    <text evidence="2">Forms a complex with MON1.</text>
</comment>
<keyword evidence="2" id="KW-0653">Protein transport</keyword>
<dbReference type="GO" id="GO:0010314">
    <property type="term" value="F:phosphatidylinositol-5-phosphate binding"/>
    <property type="evidence" value="ECO:0007669"/>
    <property type="project" value="EnsemblFungi"/>
</dbReference>
<dbReference type="PANTHER" id="PTHR13056:SF0">
    <property type="entry name" value="VACUOLAR FUSION PROTEIN CCZ1 HOMOLOG-RELATED"/>
    <property type="match status" value="1"/>
</dbReference>
<dbReference type="EMBL" id="LLZZ01000002">
    <property type="protein sequence ID" value="KTB14171.1"/>
    <property type="molecule type" value="Genomic_DNA"/>
</dbReference>
<dbReference type="VEuPathDB" id="FungiDB:CAGL0C00561g"/>
<dbReference type="AlphaFoldDB" id="A0A0W0CH56"/>
<dbReference type="Proteomes" id="UP000054886">
    <property type="component" value="Unassembled WGS sequence"/>
</dbReference>
<evidence type="ECO:0000313" key="6">
    <source>
        <dbReference type="EMBL" id="KTB14171.1"/>
    </source>
</evidence>
<keyword evidence="2" id="KW-0967">Endosome</keyword>
<sequence>MSHSQSHGSGSPLKYVIVFRPGENKGEQEDSVVSEQLLLHHAFEDTELITLSAKLGKIGIIQALWTLSEDTNDTCKTIETEQETMITIKVEGEFYITLAIGVDPDLLAIPNPIFEGHLWNCYHFFTMKYGDFTSFEKHVLTDLLNEHFVSFWNDLYRKPESLTRNFLQYLCHDFYKVADLDPNGDKQWEATIIQDLLVQTENYLGIKDILVYNIPSTESTYVGKCKYGLIRNFCNEFEDLGHFSNWLQHIHTVFGKISSHVLAENVHYELHSGELEQTNSDGIRDSNDLNLSDNNNETDSNTFSQLSTNFMHNLTLPITFAYDAIQEVGNTTGINNSVSLFMNYLPKWQNNSTASENEKNKTKARYGYLISPLAFDSLPKSYKLKKMHLKFNGEERKPYHVLFWYYNDVLVVIICNESFDNIWSKEYLNELNKHLENSIKTLYDQNLYDLPNTDNHSNKKNDILNFAYLITDKKRNKLYSSFPDLSWFNEQQETLYRTTLELVSNGLEQLRPQITANELSITTIDSNKQWGLDIMGNIFSMLPSNSPVPVTKDASIPLMKKLNFLDKLNEKVLRDISIETLRAIETLSQSINSNIQEEKLLKTSDGILLYIRNDCNNLTIILKNWIQDTKHQTRALKYKNHTLNSYSTSIEDSNLFKNLGPDVISWYSEYKQILQDDSL</sequence>
<dbReference type="EMBL" id="LLZZ01000184">
    <property type="protein sequence ID" value="KTA95472.1"/>
    <property type="molecule type" value="Genomic_DNA"/>
</dbReference>
<dbReference type="Pfam" id="PF19031">
    <property type="entry name" value="Intu_longin_1"/>
    <property type="match status" value="1"/>
</dbReference>
<keyword evidence="2" id="KW-0072">Autophagy</keyword>
<comment type="subcellular location">
    <subcellularLocation>
        <location evidence="2">Endosome</location>
        <location evidence="2">Multivesicular body membrane</location>
        <topology evidence="2">Peripheral membrane protein</topology>
    </subcellularLocation>
    <subcellularLocation>
        <location evidence="2">Prevacuolar compartment membrane</location>
        <topology evidence="2">Peripheral membrane protein</topology>
    </subcellularLocation>
    <subcellularLocation>
        <location evidence="2">Vacuole membrane</location>
        <topology evidence="2">Peripheral membrane protein</topology>
    </subcellularLocation>
</comment>
<evidence type="ECO:0000259" key="4">
    <source>
        <dbReference type="Pfam" id="PF19031"/>
    </source>
</evidence>
<evidence type="ECO:0000256" key="1">
    <source>
        <dbReference type="ARBA" id="ARBA00005352"/>
    </source>
</evidence>
<dbReference type="GO" id="GO:0032585">
    <property type="term" value="C:multivesicular body membrane"/>
    <property type="evidence" value="ECO:0007669"/>
    <property type="project" value="UniProtKB-SubCell"/>
</dbReference>
<reference evidence="5 7" key="1">
    <citation type="submission" date="2015-10" db="EMBL/GenBank/DDBJ databases">
        <title>Draft genomes sequences of Candida glabrata isolates 1A, 1B, 2A, 2B, 3A and 3B.</title>
        <authorList>
            <person name="Haavelsrud O.E."/>
            <person name="Gaustad P."/>
        </authorList>
    </citation>
    <scope>NUCLEOTIDE SEQUENCE [LARGE SCALE GENOMIC DNA]</scope>
    <source>
        <strain evidence="5">910700640</strain>
    </source>
</reference>
<dbReference type="GO" id="GO:0032266">
    <property type="term" value="F:phosphatidylinositol-3-phosphate binding"/>
    <property type="evidence" value="ECO:0007669"/>
    <property type="project" value="EnsemblFungi"/>
</dbReference>
<dbReference type="VEuPathDB" id="FungiDB:GWK60_C00385"/>
<dbReference type="GO" id="GO:0005774">
    <property type="term" value="C:vacuolar membrane"/>
    <property type="evidence" value="ECO:0007669"/>
    <property type="project" value="UniProtKB-SubCell"/>
</dbReference>
<gene>
    <name evidence="5" type="ORF">AO440_000393</name>
    <name evidence="6" type="ORF">AO440_005660</name>
</gene>
<organism evidence="5 7">
    <name type="scientific">Candida glabrata</name>
    <name type="common">Yeast</name>
    <name type="synonym">Torulopsis glabrata</name>
    <dbReference type="NCBI Taxonomy" id="5478"/>
    <lineage>
        <taxon>Eukaryota</taxon>
        <taxon>Fungi</taxon>
        <taxon>Dikarya</taxon>
        <taxon>Ascomycota</taxon>
        <taxon>Saccharomycotina</taxon>
        <taxon>Saccharomycetes</taxon>
        <taxon>Saccharomycetales</taxon>
        <taxon>Saccharomycetaceae</taxon>
        <taxon>Nakaseomyces</taxon>
    </lineage>
</organism>
<feature type="domain" description="CCZ1/INTU/HSP4 first Longin" evidence="4">
    <location>
        <begin position="13"/>
        <end position="130"/>
    </location>
</feature>
<comment type="function">
    <text evidence="2">In complex with MON1, is required for multiple vacuole delivery pathways including the cytoplasm to vacuole transport (Cvt), autophagy, pexophagy and endocytosis. The MON1-CCZ1 complex acts at the fusion of vesicles with the vacuole, through its regulation of the SNARE complex during the coordinated priming and docking stages of fusion, and particularly at the stage of tethering/docking.</text>
</comment>
<dbReference type="GO" id="GO:0001786">
    <property type="term" value="F:phosphatidylserine binding"/>
    <property type="evidence" value="ECO:0007669"/>
    <property type="project" value="EnsemblFungi"/>
</dbReference>
<proteinExistence type="inferred from homology"/>
<dbReference type="GO" id="GO:0035658">
    <property type="term" value="C:Mon1-Ccz1 complex"/>
    <property type="evidence" value="ECO:0007669"/>
    <property type="project" value="EnsemblFungi"/>
</dbReference>
<keyword evidence="2" id="KW-0472">Membrane</keyword>
<dbReference type="GO" id="GO:0032511">
    <property type="term" value="P:late endosome to vacuole transport via multivesicular body sorting pathway"/>
    <property type="evidence" value="ECO:0007669"/>
    <property type="project" value="EnsemblFungi"/>
</dbReference>
<dbReference type="GO" id="GO:0097352">
    <property type="term" value="P:autophagosome maturation"/>
    <property type="evidence" value="ECO:0007669"/>
    <property type="project" value="EnsemblFungi"/>
</dbReference>
<name>A0A0W0CH56_CANGB</name>
<evidence type="ECO:0000256" key="3">
    <source>
        <dbReference type="SAM" id="MobiDB-lite"/>
    </source>
</evidence>